<comment type="caution">
    <text evidence="3">The sequence shown here is derived from an EMBL/GenBank/DDBJ whole genome shotgun (WGS) entry which is preliminary data.</text>
</comment>
<protein>
    <recommendedName>
        <fullName evidence="2">Phage protein Gp138 N-terminal domain-containing protein</fullName>
    </recommendedName>
</protein>
<keyword evidence="4" id="KW-1185">Reference proteome</keyword>
<dbReference type="EMBL" id="JAKNRV010000014">
    <property type="protein sequence ID" value="MCK1783435.1"/>
    <property type="molecule type" value="Genomic_DNA"/>
</dbReference>
<evidence type="ECO:0000313" key="4">
    <source>
        <dbReference type="Proteomes" id="UP001317085"/>
    </source>
</evidence>
<dbReference type="Pfam" id="PF18352">
    <property type="entry name" value="Gp138_N"/>
    <property type="match status" value="1"/>
</dbReference>
<feature type="domain" description="Phage protein Gp138 N-terminal" evidence="2">
    <location>
        <begin position="29"/>
        <end position="133"/>
    </location>
</feature>
<dbReference type="Proteomes" id="UP001317085">
    <property type="component" value="Unassembled WGS sequence"/>
</dbReference>
<evidence type="ECO:0000313" key="3">
    <source>
        <dbReference type="EMBL" id="MCK1783435.1"/>
    </source>
</evidence>
<dbReference type="RefSeq" id="WP_247396353.1">
    <property type="nucleotide sequence ID" value="NZ_JAKNRV010000014.1"/>
</dbReference>
<organism evidence="3 4">
    <name type="scientific">Pseudomonas emilianonis</name>
    <dbReference type="NCBI Taxonomy" id="2915812"/>
    <lineage>
        <taxon>Bacteria</taxon>
        <taxon>Pseudomonadati</taxon>
        <taxon>Pseudomonadota</taxon>
        <taxon>Gammaproteobacteria</taxon>
        <taxon>Pseudomonadales</taxon>
        <taxon>Pseudomonadaceae</taxon>
        <taxon>Pseudomonas</taxon>
    </lineage>
</organism>
<evidence type="ECO:0000256" key="1">
    <source>
        <dbReference type="SAM" id="MobiDB-lite"/>
    </source>
</evidence>
<feature type="region of interest" description="Disordered" evidence="1">
    <location>
        <begin position="218"/>
        <end position="242"/>
    </location>
</feature>
<proteinExistence type="predicted"/>
<dbReference type="InterPro" id="IPR037026">
    <property type="entry name" value="Vgr_OB-fold_dom_sf"/>
</dbReference>
<dbReference type="InterPro" id="IPR041599">
    <property type="entry name" value="Gp138_N"/>
</dbReference>
<gene>
    <name evidence="3" type="ORF">L9Z73_03380</name>
</gene>
<reference evidence="3 4" key="1">
    <citation type="submission" date="2022-02" db="EMBL/GenBank/DDBJ databases">
        <title>Comparative genomics of the first Antarctic Pseudomonas spp. capable of biotransforming 2,4,6-Trinitrotoluene.</title>
        <authorList>
            <person name="Cabrera M.A."/>
            <person name="Marquez S.L."/>
            <person name="Perez-Donoso J.M."/>
        </authorList>
    </citation>
    <scope>NUCLEOTIDE SEQUENCE [LARGE SCALE GENOMIC DNA]</scope>
    <source>
        <strain evidence="3 4">TNT11</strain>
    </source>
</reference>
<dbReference type="Gene3D" id="2.40.50.230">
    <property type="entry name" value="Gp5 N-terminal domain"/>
    <property type="match status" value="1"/>
</dbReference>
<sequence>MDSRERMNDPIVGLTVALGGWQSKIQTAIPGIIQSFNTDNPDSMTCTVQPAINGQVRDESGALTGVELPLLVDCPVQFPAGGGCTLTFPVKVGDECLVVFSSRCIDSWWQSGGVQVQPELRMHDLSDGFALLGFRSQPRVIHGISTTAAQLRTDDGAAFVEVDSTSHAINITTTAPVNVTSTASANVTAPVINLAAAGQTLLKFVTETFQALFNSHTHASAGSGAPNQPMTNSHMTTTVKGG</sequence>
<name>A0ABT0ECR2_9PSED</name>
<accession>A0ABT0ECR2</accession>
<evidence type="ECO:0000259" key="2">
    <source>
        <dbReference type="Pfam" id="PF18352"/>
    </source>
</evidence>